<gene>
    <name evidence="1" type="ORF">H8L47_01520</name>
</gene>
<organism evidence="1 2">
    <name type="scientific">Undibacterium umbellatum</name>
    <dbReference type="NCBI Taxonomy" id="2762300"/>
    <lineage>
        <taxon>Bacteria</taxon>
        <taxon>Pseudomonadati</taxon>
        <taxon>Pseudomonadota</taxon>
        <taxon>Betaproteobacteria</taxon>
        <taxon>Burkholderiales</taxon>
        <taxon>Oxalobacteraceae</taxon>
        <taxon>Undibacterium</taxon>
    </lineage>
</organism>
<sequence length="125" mass="13215">MNAADQFEVAMHTPGPWRVGSSGGVVCDTPIKDGIPGSDEVKYYGGHLICESMTFANAKLIAAAPDLLAELGKADLIINVMLNQLTTEQKCVCAAKIQELGIHGQGLARAHERDAVLRKASGEPT</sequence>
<protein>
    <submittedName>
        <fullName evidence="1">Uncharacterized protein</fullName>
    </submittedName>
</protein>
<evidence type="ECO:0000313" key="1">
    <source>
        <dbReference type="EMBL" id="MBC3906238.1"/>
    </source>
</evidence>
<name>A0ABR6Z385_9BURK</name>
<reference evidence="1 2" key="1">
    <citation type="submission" date="2020-08" db="EMBL/GenBank/DDBJ databases">
        <title>Novel species isolated from subtropical streams in China.</title>
        <authorList>
            <person name="Lu H."/>
        </authorList>
    </citation>
    <scope>NUCLEOTIDE SEQUENCE [LARGE SCALE GENOMIC DNA]</scope>
    <source>
        <strain evidence="1 2">NL8W</strain>
    </source>
</reference>
<evidence type="ECO:0000313" key="2">
    <source>
        <dbReference type="Proteomes" id="UP000646911"/>
    </source>
</evidence>
<keyword evidence="2" id="KW-1185">Reference proteome</keyword>
<proteinExistence type="predicted"/>
<accession>A0ABR6Z385</accession>
<comment type="caution">
    <text evidence="1">The sequence shown here is derived from an EMBL/GenBank/DDBJ whole genome shotgun (WGS) entry which is preliminary data.</text>
</comment>
<dbReference type="Proteomes" id="UP000646911">
    <property type="component" value="Unassembled WGS sequence"/>
</dbReference>
<dbReference type="EMBL" id="JACOFX010000001">
    <property type="protein sequence ID" value="MBC3906238.1"/>
    <property type="molecule type" value="Genomic_DNA"/>
</dbReference>
<dbReference type="RefSeq" id="WP_186951475.1">
    <property type="nucleotide sequence ID" value="NZ_JACOFX010000001.1"/>
</dbReference>